<keyword evidence="2" id="KW-1185">Reference proteome</keyword>
<sequence length="205" mass="21873">MTTTESDAEAPAHVIDLPTAVLVVGAVSAYAKAAAAQEKAAKLILTEHYLPEGARMPILNPVTKAKLGTLTVTEPSPKAEVDDEEAFLDHLESHYPEAVEEVVTGLRRPMTPADVAKLHAVLREHAPDLLRPPERVAADWARNEVLRHAEATNEPVPGVSVHTRRGHVSIRPVAGALDAYRALVASGHVDPLAELPAGTTNGEQQ</sequence>
<dbReference type="RefSeq" id="WP_286056066.1">
    <property type="nucleotide sequence ID" value="NZ_JASVWF010000007.1"/>
</dbReference>
<comment type="caution">
    <text evidence="1">The sequence shown here is derived from an EMBL/GenBank/DDBJ whole genome shotgun (WGS) entry which is preliminary data.</text>
</comment>
<dbReference type="Proteomes" id="UP001231924">
    <property type="component" value="Unassembled WGS sequence"/>
</dbReference>
<reference evidence="1 2" key="1">
    <citation type="submission" date="2023-06" db="EMBL/GenBank/DDBJ databases">
        <title>Actinomycetospora Odt1-22.</title>
        <authorList>
            <person name="Supong K."/>
        </authorList>
    </citation>
    <scope>NUCLEOTIDE SEQUENCE [LARGE SCALE GENOMIC DNA]</scope>
    <source>
        <strain evidence="1 2">Odt1-22</strain>
    </source>
</reference>
<protein>
    <submittedName>
        <fullName evidence="1">Uncharacterized protein</fullName>
    </submittedName>
</protein>
<evidence type="ECO:0000313" key="2">
    <source>
        <dbReference type="Proteomes" id="UP001231924"/>
    </source>
</evidence>
<dbReference type="EMBL" id="JASVWF010000007">
    <property type="protein sequence ID" value="MDL5159472.1"/>
    <property type="molecule type" value="Genomic_DNA"/>
</dbReference>
<proteinExistence type="predicted"/>
<name>A0ABT7MFM5_9PSEU</name>
<gene>
    <name evidence="1" type="ORF">QRT03_26125</name>
</gene>
<accession>A0ABT7MFM5</accession>
<organism evidence="1 2">
    <name type="scientific">Actinomycetospora termitidis</name>
    <dbReference type="NCBI Taxonomy" id="3053470"/>
    <lineage>
        <taxon>Bacteria</taxon>
        <taxon>Bacillati</taxon>
        <taxon>Actinomycetota</taxon>
        <taxon>Actinomycetes</taxon>
        <taxon>Pseudonocardiales</taxon>
        <taxon>Pseudonocardiaceae</taxon>
        <taxon>Actinomycetospora</taxon>
    </lineage>
</organism>
<evidence type="ECO:0000313" key="1">
    <source>
        <dbReference type="EMBL" id="MDL5159472.1"/>
    </source>
</evidence>